<comment type="caution">
    <text evidence="7">The sequence shown here is derived from an EMBL/GenBank/DDBJ whole genome shotgun (WGS) entry which is preliminary data.</text>
</comment>
<dbReference type="InterPro" id="IPR045024">
    <property type="entry name" value="NDH-2"/>
</dbReference>
<dbReference type="PANTHER" id="PTHR43706:SF45">
    <property type="entry name" value="NADH DEHYDROGENASE-LIKE PROTEIN RV1812C"/>
    <property type="match status" value="1"/>
</dbReference>
<dbReference type="InterPro" id="IPR036188">
    <property type="entry name" value="FAD/NAD-bd_sf"/>
</dbReference>
<feature type="non-terminal residue" evidence="7">
    <location>
        <position position="409"/>
    </location>
</feature>
<evidence type="ECO:0000256" key="4">
    <source>
        <dbReference type="ARBA" id="ARBA00023002"/>
    </source>
</evidence>
<keyword evidence="8" id="KW-1185">Reference proteome</keyword>
<organism evidence="7 8">
    <name type="scientific">Arthrobacter deserti</name>
    <dbReference type="NCBI Taxonomy" id="1742687"/>
    <lineage>
        <taxon>Bacteria</taxon>
        <taxon>Bacillati</taxon>
        <taxon>Actinomycetota</taxon>
        <taxon>Actinomycetes</taxon>
        <taxon>Micrococcales</taxon>
        <taxon>Micrococcaceae</taxon>
        <taxon>Arthrobacter</taxon>
    </lineage>
</organism>
<dbReference type="Proteomes" id="UP000523795">
    <property type="component" value="Unassembled WGS sequence"/>
</dbReference>
<keyword evidence="3" id="KW-0274">FAD</keyword>
<feature type="domain" description="FAD/NAD(P)-binding" evidence="6">
    <location>
        <begin position="8"/>
        <end position="339"/>
    </location>
</feature>
<evidence type="ECO:0000313" key="8">
    <source>
        <dbReference type="Proteomes" id="UP000523795"/>
    </source>
</evidence>
<keyword evidence="5" id="KW-0520">NAD</keyword>
<comment type="similarity">
    <text evidence="1">Belongs to the NADH dehydrogenase family.</text>
</comment>
<dbReference type="InterPro" id="IPR023753">
    <property type="entry name" value="FAD/NAD-binding_dom"/>
</dbReference>
<protein>
    <submittedName>
        <fullName evidence="7">FAD-dependent oxidoreductase</fullName>
    </submittedName>
</protein>
<dbReference type="PANTHER" id="PTHR43706">
    <property type="entry name" value="NADH DEHYDROGENASE"/>
    <property type="match status" value="1"/>
</dbReference>
<accession>A0ABX1JM19</accession>
<proteinExistence type="inferred from homology"/>
<evidence type="ECO:0000313" key="7">
    <source>
        <dbReference type="EMBL" id="NKX50350.1"/>
    </source>
</evidence>
<evidence type="ECO:0000256" key="5">
    <source>
        <dbReference type="ARBA" id="ARBA00023027"/>
    </source>
</evidence>
<evidence type="ECO:0000256" key="3">
    <source>
        <dbReference type="ARBA" id="ARBA00022827"/>
    </source>
</evidence>
<evidence type="ECO:0000256" key="1">
    <source>
        <dbReference type="ARBA" id="ARBA00005272"/>
    </source>
</evidence>
<dbReference type="Pfam" id="PF07992">
    <property type="entry name" value="Pyr_redox_2"/>
    <property type="match status" value="1"/>
</dbReference>
<keyword evidence="4" id="KW-0560">Oxidoreductase</keyword>
<keyword evidence="2" id="KW-0285">Flavoprotein</keyword>
<evidence type="ECO:0000259" key="6">
    <source>
        <dbReference type="Pfam" id="PF07992"/>
    </source>
</evidence>
<evidence type="ECO:0000256" key="2">
    <source>
        <dbReference type="ARBA" id="ARBA00022630"/>
    </source>
</evidence>
<sequence>MAPLSKPHVLILGGGYAGHYTAGGLEKRLGQLPMDITLVEPNSYMTYQPLLPEVAGGQLDPRTLLVELRRAPKHTNVFRGTMESLDCRARTATLASISGQRQHIAYDQVVFTLGAVTRTFPAPGLVEQAVGFKTPEEALNVRDRVLDNVALAAAAADPAERAKALTCVFVGGGYTGVEALSELLDLAKLAVDEYPDLQRSELRWVLIEALDRVAPEVGPGLSKWTLELLRGRGVDVRLNTTMESCIDGNVVLSTGETIPAGTIVWTAGVRPNPVLDATNVARGPKGHVSANARLQVVEEDGTVVDGAWTAGDNAQVPDLTAEQQPAWYPPNAQNAVRQAKLLAANIAAVLQHREPAEYRHKTLGAVASFGPGRGAAVIMGVELRGRLAWFVHRIYHGAALPTMNRKWRV</sequence>
<name>A0ABX1JM19_9MICC</name>
<gene>
    <name evidence="7" type="ORF">HER39_07175</name>
</gene>
<dbReference type="Gene3D" id="3.50.50.100">
    <property type="match status" value="1"/>
</dbReference>
<dbReference type="EMBL" id="JAAZSR010000083">
    <property type="protein sequence ID" value="NKX50350.1"/>
    <property type="molecule type" value="Genomic_DNA"/>
</dbReference>
<reference evidence="7 8" key="1">
    <citation type="submission" date="2020-04" db="EMBL/GenBank/DDBJ databases">
        <authorList>
            <person name="Liu S."/>
        </authorList>
    </citation>
    <scope>NUCLEOTIDE SEQUENCE [LARGE SCALE GENOMIC DNA]</scope>
    <source>
        <strain evidence="7 8">CGMCC 1.15091</strain>
    </source>
</reference>
<dbReference type="PRINTS" id="PR00368">
    <property type="entry name" value="FADPNR"/>
</dbReference>
<dbReference type="SUPFAM" id="SSF51905">
    <property type="entry name" value="FAD/NAD(P)-binding domain"/>
    <property type="match status" value="1"/>
</dbReference>